<feature type="region of interest" description="Disordered" evidence="3">
    <location>
        <begin position="1248"/>
        <end position="1278"/>
    </location>
</feature>
<dbReference type="PANTHER" id="PTHR42648:SF28">
    <property type="entry name" value="TRANSPOSON-ENCODED PROTEIN WITH RIBONUCLEASE H-LIKE AND RETROVIRUS ZINC FINGER-LIKE DOMAINS"/>
    <property type="match status" value="1"/>
</dbReference>
<dbReference type="GO" id="GO:0046872">
    <property type="term" value="F:metal ion binding"/>
    <property type="evidence" value="ECO:0007669"/>
    <property type="project" value="UniProtKB-KW"/>
</dbReference>
<dbReference type="Gene3D" id="3.30.890.10">
    <property type="entry name" value="Methyl-cpg-binding Protein 2, Chain A"/>
    <property type="match status" value="1"/>
</dbReference>
<dbReference type="Pfam" id="PF00665">
    <property type="entry name" value="rve"/>
    <property type="match status" value="1"/>
</dbReference>
<dbReference type="SUPFAM" id="SSF56672">
    <property type="entry name" value="DNA/RNA polymerases"/>
    <property type="match status" value="2"/>
</dbReference>
<dbReference type="InterPro" id="IPR016177">
    <property type="entry name" value="DNA-bd_dom_sf"/>
</dbReference>
<dbReference type="SUPFAM" id="SSF54171">
    <property type="entry name" value="DNA-binding domain"/>
    <property type="match status" value="1"/>
</dbReference>
<keyword evidence="1" id="KW-0479">Metal-binding</keyword>
<dbReference type="GO" id="GO:0003677">
    <property type="term" value="F:DNA binding"/>
    <property type="evidence" value="ECO:0007669"/>
    <property type="project" value="InterPro"/>
</dbReference>
<dbReference type="Pfam" id="PF25597">
    <property type="entry name" value="SH3_retrovirus"/>
    <property type="match status" value="2"/>
</dbReference>
<dbReference type="InterPro" id="IPR039537">
    <property type="entry name" value="Retrotran_Ty1/copia-like"/>
</dbReference>
<protein>
    <submittedName>
        <fullName evidence="5">Retrovirus-related Pol polyprotein from transposon TNT 1-94</fullName>
    </submittedName>
</protein>
<dbReference type="InterPro" id="IPR057670">
    <property type="entry name" value="SH3_retrovirus"/>
</dbReference>
<dbReference type="PANTHER" id="PTHR42648">
    <property type="entry name" value="TRANSPOSASE, PUTATIVE-RELATED"/>
    <property type="match status" value="1"/>
</dbReference>
<evidence type="ECO:0000256" key="2">
    <source>
        <dbReference type="ARBA" id="ARBA00022801"/>
    </source>
</evidence>
<dbReference type="InterPro" id="IPR013103">
    <property type="entry name" value="RVT_2"/>
</dbReference>
<dbReference type="OrthoDB" id="409273at2759"/>
<evidence type="ECO:0000313" key="6">
    <source>
        <dbReference type="Proteomes" id="UP000499080"/>
    </source>
</evidence>
<gene>
    <name evidence="5" type="primary">POLX_1650</name>
    <name evidence="5" type="ORF">AVEN_237469_1</name>
</gene>
<dbReference type="PROSITE" id="PS50994">
    <property type="entry name" value="INTEGRASE"/>
    <property type="match status" value="2"/>
</dbReference>
<evidence type="ECO:0000313" key="5">
    <source>
        <dbReference type="EMBL" id="GBN51775.1"/>
    </source>
</evidence>
<evidence type="ECO:0000256" key="3">
    <source>
        <dbReference type="SAM" id="MobiDB-lite"/>
    </source>
</evidence>
<keyword evidence="6" id="KW-1185">Reference proteome</keyword>
<dbReference type="SUPFAM" id="SSF53098">
    <property type="entry name" value="Ribonuclease H-like"/>
    <property type="match status" value="2"/>
</dbReference>
<dbReference type="InterPro" id="IPR001739">
    <property type="entry name" value="Methyl_CpG_DNA-bd"/>
</dbReference>
<dbReference type="GO" id="GO:0016787">
    <property type="term" value="F:hydrolase activity"/>
    <property type="evidence" value="ECO:0007669"/>
    <property type="project" value="UniProtKB-KW"/>
</dbReference>
<keyword evidence="2" id="KW-0378">Hydrolase</keyword>
<dbReference type="Gene3D" id="3.30.420.10">
    <property type="entry name" value="Ribonuclease H-like superfamily/Ribonuclease H"/>
    <property type="match status" value="2"/>
</dbReference>
<dbReference type="InterPro" id="IPR012337">
    <property type="entry name" value="RNaseH-like_sf"/>
</dbReference>
<organism evidence="5 6">
    <name type="scientific">Araneus ventricosus</name>
    <name type="common">Orbweaver spider</name>
    <name type="synonym">Epeira ventricosa</name>
    <dbReference type="NCBI Taxonomy" id="182803"/>
    <lineage>
        <taxon>Eukaryota</taxon>
        <taxon>Metazoa</taxon>
        <taxon>Ecdysozoa</taxon>
        <taxon>Arthropoda</taxon>
        <taxon>Chelicerata</taxon>
        <taxon>Arachnida</taxon>
        <taxon>Araneae</taxon>
        <taxon>Araneomorphae</taxon>
        <taxon>Entelegynae</taxon>
        <taxon>Araneoidea</taxon>
        <taxon>Araneidae</taxon>
        <taxon>Araneus</taxon>
    </lineage>
</organism>
<dbReference type="InterPro" id="IPR025724">
    <property type="entry name" value="GAG-pre-integrase_dom"/>
</dbReference>
<feature type="domain" description="Integrase catalytic" evidence="4">
    <location>
        <begin position="972"/>
        <end position="1137"/>
    </location>
</feature>
<dbReference type="Pfam" id="PF01429">
    <property type="entry name" value="MBD"/>
    <property type="match status" value="1"/>
</dbReference>
<dbReference type="CDD" id="cd09272">
    <property type="entry name" value="RNase_HI_RT_Ty1"/>
    <property type="match status" value="2"/>
</dbReference>
<evidence type="ECO:0000259" key="4">
    <source>
        <dbReference type="PROSITE" id="PS50994"/>
    </source>
</evidence>
<dbReference type="InterPro" id="IPR001584">
    <property type="entry name" value="Integrase_cat-core"/>
</dbReference>
<dbReference type="GO" id="GO:0042575">
    <property type="term" value="C:DNA polymerase complex"/>
    <property type="evidence" value="ECO:0007669"/>
    <property type="project" value="UniProtKB-ARBA"/>
</dbReference>
<comment type="caution">
    <text evidence="5">The sequence shown here is derived from an EMBL/GenBank/DDBJ whole genome shotgun (WGS) entry which is preliminary data.</text>
</comment>
<dbReference type="InterPro" id="IPR036397">
    <property type="entry name" value="RNaseH_sf"/>
</dbReference>
<accession>A0A4Y2PIH1</accession>
<dbReference type="InterPro" id="IPR043502">
    <property type="entry name" value="DNA/RNA_pol_sf"/>
</dbReference>
<dbReference type="Pfam" id="PF13976">
    <property type="entry name" value="gag_pre-integrs"/>
    <property type="match status" value="1"/>
</dbReference>
<proteinExistence type="predicted"/>
<dbReference type="GO" id="GO:0071897">
    <property type="term" value="P:DNA biosynthetic process"/>
    <property type="evidence" value="ECO:0007669"/>
    <property type="project" value="UniProtKB-ARBA"/>
</dbReference>
<evidence type="ECO:0000256" key="1">
    <source>
        <dbReference type="ARBA" id="ARBA00022723"/>
    </source>
</evidence>
<name>A0A4Y2PIH1_ARAVE</name>
<reference evidence="5 6" key="1">
    <citation type="journal article" date="2019" name="Sci. Rep.">
        <title>Orb-weaving spider Araneus ventricosus genome elucidates the spidroin gene catalogue.</title>
        <authorList>
            <person name="Kono N."/>
            <person name="Nakamura H."/>
            <person name="Ohtoshi R."/>
            <person name="Moran D.A.P."/>
            <person name="Shinohara A."/>
            <person name="Yoshida Y."/>
            <person name="Fujiwara M."/>
            <person name="Mori M."/>
            <person name="Tomita M."/>
            <person name="Arakawa K."/>
        </authorList>
    </citation>
    <scope>NUCLEOTIDE SEQUENCE [LARGE SCALE GENOMIC DNA]</scope>
</reference>
<dbReference type="GO" id="GO:0015074">
    <property type="term" value="P:DNA integration"/>
    <property type="evidence" value="ECO:0007669"/>
    <property type="project" value="InterPro"/>
</dbReference>
<dbReference type="Pfam" id="PF07727">
    <property type="entry name" value="RVT_2"/>
    <property type="match status" value="2"/>
</dbReference>
<feature type="domain" description="Integrase catalytic" evidence="4">
    <location>
        <begin position="1"/>
        <end position="107"/>
    </location>
</feature>
<sequence>MERLTNRKIKRVRSDNGTEFSADYFEQYLINEGIKIERTNTYSPEMNGVAERYNRTIIEGVRALLHESKLPKNLWAELVNTQNYLRNRFPHKSLKGKAPLNVWSDKKFSVRHFKRIGCVAYVFIPKRYRNKLEPNAQKGIMMGYALNTLGYRIFFPQSGKITETKHVKFNESILGVDSNVQMKDNKFRMIDSFSDFEFSSNETPMPELSDKTECEWKRVCVTRQKGKSKETIDVYYYPESKVRLRSKNEVKKYCENIEDISDSEAHLVDIKIPNNFKESQMVPERENWCNAMKEELEILKVRDVYEIVPRPKNKNVLGNKWVYTLKKDVTGRIKRYRARLVAQGFKQIEGIDYFDTFSPVINFTLVRLFIVILVTMKGWLCNHLDIKSAYLYAPLNEDIFMEQPSGFVIDNEYNSVFKLKKALYGLKQAGREWYSELNNSLIELGFQKLLTSNCIYVYKSFVLLLVYVDDIAIFACNEQYMNEAIGLIKSKFDVKDLGKLSKFLGVEFEIRNGNFIMHQKSYINKMRNIFGNIPNCKSLVPLSPGIAIYDNKEYDVLNVPYRNLIGSLSFLASRTRPDIMFAVNFLSQFNNNPSVTHWNLICQVFHYVLNTSNYEINLSKSESFALTAYTDASWAADKMDRKSISGYVIFLGDVPVSWSTSKQKCTALSSMEAEYIALSEAVKEIVWLNRIMNSCLFLELPVIKSKIFCDNQSAICYSKNLMENQRTKHIDTRYFFVKEKLNAEEFDLLYVSDITSSVYRSRSPATSLENHLSTATFFAATEQAAQISKESDKKEFAFTLHEEDTEDALTEWHLDSACTSHMTPDATWLVNKKVENKIISVAEEGRDIETICRVPSIVKSGNEVVLNEKGAFIYSEDGELICTGKLKENMFIVNLTPRKSESEDEACFQTNANTYEIWHRRLGHVNFEYLKAMLSKQMVRGLEKLEGKIEICDSCIKGKMTRRPYENSYSETTKDPLELLHIDLCGPMKITSLGGKKYIFTVVDQFTRRYFVEFIKTKDEVPGVLKKLINKRENELNSTVKRIRSDNGSEFINDVMKQYFEHKGIKHERTVCYSPRSNGTAERANRTLLDKARTLLIDSALPLVFWAEAVSTSEYMHNITPTKSKDKTPMELWNGKKPSVRHVKPFGCVVFYKVFDNKRHKLQPKSKKGVFVGYSRNRKAYRIYDIEERQIHETSDVVFDETKNGYAQKKLPKNTENYTQIEYIWSNPENQQTDEPTNQPVIQERIDGTVSTEINDDRTTDDEEDGNQNISNRPVRNRRLPSRYEDYEVYAVSDVTPETYEDAAVSQEKDKWKDAMDKEINSFEMHNVWEEVERPQNKKVIKSRWVYKIKELDDEKLYKARLVAVGCGQRQGIDFEESFSPVMKWDSLRILLKIAAMKKSVVKFFDVKTAYLNGILNEELYMEPPKGYELRNNKVFKINKSIYGLPQSGRCWYNKFSEILAQAGLKKLKSDPSVYTKRADKEFIHIGIYVDDFVIISSSAEMINQVIGSVKKEIEVKETTESNIFLEVEIKKTEENITLSQRNYVKKILEKFKMTDCNPLKTPGIIGDTSLDNYDDSRPFSSKTYQEAIGSLMYLATGTRPDISYIVGKLSQYNRDPREIHWASVKRILRYLRGTSDYCLRFNSTPGKLKACTDASWSTTADAKSCSGYFLKLGENVVGWRSSKQKLVALSTMESELIAACDCVCAVKWCVSLLEELSENHLIEVPTPVETDSQGLIDWLNNPKVSCRTRHINRKFFFIKDDFEKGNVCLKYKNTKDLEADALTKTLSKDILNKHLFKIGLI</sequence>
<dbReference type="EMBL" id="BGPR01011537">
    <property type="protein sequence ID" value="GBN51775.1"/>
    <property type="molecule type" value="Genomic_DNA"/>
</dbReference>
<dbReference type="Proteomes" id="UP000499080">
    <property type="component" value="Unassembled WGS sequence"/>
</dbReference>